<proteinExistence type="predicted"/>
<name>A0A2H3TVL4_FUSOX</name>
<sequence length="348" mass="39674">MYRPIVPAPPSTPSQPTPPPDLRSRQNTIANAKGKRRALIRRSTSLEFLNEQWNGPYWLPFDVRAGLASEPADAQAGGALRVAVEQDLELKTKHLAAEAERPEPHLTVATARAVLKRLRATRLDRSRAASLESAPEFNDFPDLPDNHRDVPDKNLQRAQAAHSAAATALAQLQGKQETFIAARNASESYFKGLREELDAHYFQTDEDGPPLKRRQSTIIDHVKRDHYAHLEETSQHYQNALIQETNLTREISIAQDHEQQAYELMETAKTRVTSIAHMWEAKIQRDEALKAQKKYRELEKKRSELEEEMMTVGDQLYAKRQAADEWKSVAEDEDWEGIWLSNDWIGLM</sequence>
<dbReference type="VEuPathDB" id="FungiDB:FOXG_20845"/>
<dbReference type="VEuPathDB" id="FungiDB:FOMG_16269"/>
<feature type="coiled-coil region" evidence="1">
    <location>
        <begin position="281"/>
        <end position="315"/>
    </location>
</feature>
<dbReference type="OrthoDB" id="5100446at2759"/>
<evidence type="ECO:0000256" key="2">
    <source>
        <dbReference type="SAM" id="MobiDB-lite"/>
    </source>
</evidence>
<feature type="region of interest" description="Disordered" evidence="2">
    <location>
        <begin position="1"/>
        <end position="24"/>
    </location>
</feature>
<evidence type="ECO:0000256" key="1">
    <source>
        <dbReference type="SAM" id="Coils"/>
    </source>
</evidence>
<feature type="compositionally biased region" description="Pro residues" evidence="2">
    <location>
        <begin position="1"/>
        <end position="21"/>
    </location>
</feature>
<dbReference type="AlphaFoldDB" id="A0A2H3TVL4"/>
<accession>A0A2H3TVL4</accession>
<gene>
    <name evidence="3" type="ORF">FRV6_16800</name>
</gene>
<evidence type="ECO:0000313" key="3">
    <source>
        <dbReference type="EMBL" id="SCO92672.1"/>
    </source>
</evidence>
<dbReference type="VEuPathDB" id="FungiDB:FOZG_14614"/>
<protein>
    <submittedName>
        <fullName evidence="3">Uncharacterized protein</fullName>
    </submittedName>
</protein>
<dbReference type="EMBL" id="FMJY01000012">
    <property type="protein sequence ID" value="SCO92672.1"/>
    <property type="molecule type" value="Genomic_DNA"/>
</dbReference>
<reference evidence="4" key="1">
    <citation type="submission" date="2016-09" db="EMBL/GenBank/DDBJ databases">
        <authorList>
            <person name="Guldener U."/>
        </authorList>
    </citation>
    <scope>NUCLEOTIDE SEQUENCE [LARGE SCALE GENOMIC DNA]</scope>
    <source>
        <strain evidence="4">V64-1</strain>
    </source>
</reference>
<evidence type="ECO:0000313" key="4">
    <source>
        <dbReference type="Proteomes" id="UP000219369"/>
    </source>
</evidence>
<dbReference type="Proteomes" id="UP000219369">
    <property type="component" value="Unassembled WGS sequence"/>
</dbReference>
<organism evidence="3 4">
    <name type="scientific">Fusarium oxysporum</name>
    <name type="common">Fusarium vascular wilt</name>
    <dbReference type="NCBI Taxonomy" id="5507"/>
    <lineage>
        <taxon>Eukaryota</taxon>
        <taxon>Fungi</taxon>
        <taxon>Dikarya</taxon>
        <taxon>Ascomycota</taxon>
        <taxon>Pezizomycotina</taxon>
        <taxon>Sordariomycetes</taxon>
        <taxon>Hypocreomycetidae</taxon>
        <taxon>Hypocreales</taxon>
        <taxon>Nectriaceae</taxon>
        <taxon>Fusarium</taxon>
        <taxon>Fusarium oxysporum species complex</taxon>
    </lineage>
</organism>
<keyword evidence="1" id="KW-0175">Coiled coil</keyword>